<organism evidence="2 3">
    <name type="scientific">Flavobacterium stagni</name>
    <dbReference type="NCBI Taxonomy" id="2506421"/>
    <lineage>
        <taxon>Bacteria</taxon>
        <taxon>Pseudomonadati</taxon>
        <taxon>Bacteroidota</taxon>
        <taxon>Flavobacteriia</taxon>
        <taxon>Flavobacteriales</taxon>
        <taxon>Flavobacteriaceae</taxon>
        <taxon>Flavobacterium</taxon>
    </lineage>
</organism>
<evidence type="ECO:0000313" key="3">
    <source>
        <dbReference type="Proteomes" id="UP000289857"/>
    </source>
</evidence>
<feature type="signal peptide" evidence="1">
    <location>
        <begin position="1"/>
        <end position="21"/>
    </location>
</feature>
<comment type="caution">
    <text evidence="2">The sequence shown here is derived from an EMBL/GenBank/DDBJ whole genome shotgun (WGS) entry which is preliminary data.</text>
</comment>
<evidence type="ECO:0000313" key="2">
    <source>
        <dbReference type="EMBL" id="RXR23078.1"/>
    </source>
</evidence>
<name>A0A4Q1K9N5_9FLAO</name>
<dbReference type="EMBL" id="SBKN01000003">
    <property type="protein sequence ID" value="RXR23078.1"/>
    <property type="molecule type" value="Genomic_DNA"/>
</dbReference>
<keyword evidence="3" id="KW-1185">Reference proteome</keyword>
<reference evidence="3" key="1">
    <citation type="submission" date="2019-01" db="EMBL/GenBank/DDBJ databases">
        <title>Cytophagaceae bacterium strain CAR-16.</title>
        <authorList>
            <person name="Chen W.-M."/>
        </authorList>
    </citation>
    <scope>NUCLEOTIDE SEQUENCE [LARGE SCALE GENOMIC DNA]</scope>
    <source>
        <strain evidence="3">WWJ-16</strain>
    </source>
</reference>
<dbReference type="Gene3D" id="2.40.360.20">
    <property type="match status" value="1"/>
</dbReference>
<dbReference type="RefSeq" id="WP_129461308.1">
    <property type="nucleotide sequence ID" value="NZ_SBKN01000003.1"/>
</dbReference>
<dbReference type="AlphaFoldDB" id="A0A4Q1K9N5"/>
<proteinExistence type="predicted"/>
<dbReference type="OrthoDB" id="705385at2"/>
<dbReference type="PROSITE" id="PS51257">
    <property type="entry name" value="PROKAR_LIPOPROTEIN"/>
    <property type="match status" value="1"/>
</dbReference>
<protein>
    <recommendedName>
        <fullName evidence="4">Lipoprotein</fullName>
    </recommendedName>
</protein>
<dbReference type="Proteomes" id="UP000289857">
    <property type="component" value="Unassembled WGS sequence"/>
</dbReference>
<sequence>MKKLGLLIVTLFTLVSCSTEPVDPALLSTLSTGGGNGSGGGTGGGGTGGGGSSTGDYYPAALNNQWLYKTNGVLDANPNKMVQVVSINGQTYYKFNAINATGTQGSVANAQYSLRKNSGDYFYKYEPMTIGAGTPTEATSSGYEILILKDYLNVNQTWTGNYSYTVTYTNPMLPALTQDVNYTGKILERDINYSVEGQNYTNVIHIKIDQVFSIMGTPMQSTSSEIWYAKNVGVIKTILSGNGLANTQTLSSYTLN</sequence>
<gene>
    <name evidence="2" type="ORF">EQG61_07530</name>
</gene>
<evidence type="ECO:0008006" key="4">
    <source>
        <dbReference type="Google" id="ProtNLM"/>
    </source>
</evidence>
<keyword evidence="1" id="KW-0732">Signal</keyword>
<accession>A0A4Q1K9N5</accession>
<evidence type="ECO:0000256" key="1">
    <source>
        <dbReference type="SAM" id="SignalP"/>
    </source>
</evidence>
<feature type="chain" id="PRO_5020265801" description="Lipoprotein" evidence="1">
    <location>
        <begin position="22"/>
        <end position="256"/>
    </location>
</feature>